<accession>A0A4Z2ECL4</accession>
<dbReference type="EMBL" id="SRLO01010192">
    <property type="protein sequence ID" value="TNN26463.1"/>
    <property type="molecule type" value="Genomic_DNA"/>
</dbReference>
<evidence type="ECO:0000313" key="2">
    <source>
        <dbReference type="EMBL" id="TNN26463.1"/>
    </source>
</evidence>
<feature type="domain" description="Arrestin C-terminal-like" evidence="1">
    <location>
        <begin position="41"/>
        <end position="167"/>
    </location>
</feature>
<protein>
    <submittedName>
        <fullName evidence="2">Arrestin domain-containing protein 3</fullName>
    </submittedName>
</protein>
<dbReference type="InterPro" id="IPR014756">
    <property type="entry name" value="Ig_E-set"/>
</dbReference>
<dbReference type="SMART" id="SM01017">
    <property type="entry name" value="Arrestin_C"/>
    <property type="match status" value="1"/>
</dbReference>
<dbReference type="InterPro" id="IPR050357">
    <property type="entry name" value="Arrestin_domain-protein"/>
</dbReference>
<dbReference type="GO" id="GO:0005886">
    <property type="term" value="C:plasma membrane"/>
    <property type="evidence" value="ECO:0007669"/>
    <property type="project" value="TreeGrafter"/>
</dbReference>
<proteinExistence type="predicted"/>
<reference evidence="2 3" key="1">
    <citation type="submission" date="2019-03" db="EMBL/GenBank/DDBJ databases">
        <title>First draft genome of Liparis tanakae, snailfish: a comprehensive survey of snailfish specific genes.</title>
        <authorList>
            <person name="Kim W."/>
            <person name="Song I."/>
            <person name="Jeong J.-H."/>
            <person name="Kim D."/>
            <person name="Kim S."/>
            <person name="Ryu S."/>
            <person name="Song J.Y."/>
            <person name="Lee S.K."/>
        </authorList>
    </citation>
    <scope>NUCLEOTIDE SEQUENCE [LARGE SCALE GENOMIC DNA]</scope>
    <source>
        <tissue evidence="2">Muscle</tissue>
    </source>
</reference>
<dbReference type="SUPFAM" id="SSF81296">
    <property type="entry name" value="E set domains"/>
    <property type="match status" value="1"/>
</dbReference>
<evidence type="ECO:0000259" key="1">
    <source>
        <dbReference type="SMART" id="SM01017"/>
    </source>
</evidence>
<dbReference type="Gene3D" id="2.60.40.640">
    <property type="match status" value="1"/>
</dbReference>
<dbReference type="InterPro" id="IPR011022">
    <property type="entry name" value="Arrestin_C-like"/>
</dbReference>
<sequence length="167" mass="19004">MRIPTKDSTKINFVSKKARTINAELMKPQHESKDKKLNVFNSGMVAMDVKLEKTVFFQGEELKVMARIQNNSSRPIKLKYCVYRKHTFLAKRKLKVSTKDLLKEVGEPIPPSADEKFTRVIPIPSDVEPSIHNCSIIKVEYRLRAVNSMKHKKFGADSTESIVASKG</sequence>
<dbReference type="PANTHER" id="PTHR11188:SF135">
    <property type="entry name" value="ARRESTIN DOMAIN CONTAINING 3-LIKE-RELATED"/>
    <property type="match status" value="1"/>
</dbReference>
<dbReference type="Proteomes" id="UP000314294">
    <property type="component" value="Unassembled WGS sequence"/>
</dbReference>
<comment type="caution">
    <text evidence="2">The sequence shown here is derived from an EMBL/GenBank/DDBJ whole genome shotgun (WGS) entry which is preliminary data.</text>
</comment>
<organism evidence="2 3">
    <name type="scientific">Liparis tanakae</name>
    <name type="common">Tanaka's snailfish</name>
    <dbReference type="NCBI Taxonomy" id="230148"/>
    <lineage>
        <taxon>Eukaryota</taxon>
        <taxon>Metazoa</taxon>
        <taxon>Chordata</taxon>
        <taxon>Craniata</taxon>
        <taxon>Vertebrata</taxon>
        <taxon>Euteleostomi</taxon>
        <taxon>Actinopterygii</taxon>
        <taxon>Neopterygii</taxon>
        <taxon>Teleostei</taxon>
        <taxon>Neoteleostei</taxon>
        <taxon>Acanthomorphata</taxon>
        <taxon>Eupercaria</taxon>
        <taxon>Perciformes</taxon>
        <taxon>Cottioidei</taxon>
        <taxon>Cottales</taxon>
        <taxon>Liparidae</taxon>
        <taxon>Liparis</taxon>
    </lineage>
</organism>
<dbReference type="GO" id="GO:0005737">
    <property type="term" value="C:cytoplasm"/>
    <property type="evidence" value="ECO:0007669"/>
    <property type="project" value="TreeGrafter"/>
</dbReference>
<gene>
    <name evidence="2" type="primary">ARRDC3_7</name>
    <name evidence="2" type="ORF">EYF80_063400</name>
</gene>
<evidence type="ECO:0000313" key="3">
    <source>
        <dbReference type="Proteomes" id="UP000314294"/>
    </source>
</evidence>
<dbReference type="Pfam" id="PF02752">
    <property type="entry name" value="Arrestin_C"/>
    <property type="match status" value="1"/>
</dbReference>
<dbReference type="OrthoDB" id="2333384at2759"/>
<dbReference type="PANTHER" id="PTHR11188">
    <property type="entry name" value="ARRESTIN DOMAIN CONTAINING PROTEIN"/>
    <property type="match status" value="1"/>
</dbReference>
<dbReference type="AlphaFoldDB" id="A0A4Z2ECL4"/>
<keyword evidence="3" id="KW-1185">Reference proteome</keyword>
<dbReference type="GO" id="GO:0007399">
    <property type="term" value="P:nervous system development"/>
    <property type="evidence" value="ECO:0007669"/>
    <property type="project" value="UniProtKB-ARBA"/>
</dbReference>
<name>A0A4Z2ECL4_9TELE</name>
<dbReference type="InterPro" id="IPR014752">
    <property type="entry name" value="Arrestin-like_C"/>
</dbReference>
<dbReference type="GO" id="GO:0015031">
    <property type="term" value="P:protein transport"/>
    <property type="evidence" value="ECO:0007669"/>
    <property type="project" value="TreeGrafter"/>
</dbReference>